<keyword evidence="1" id="KW-0479">Metal-binding</keyword>
<dbReference type="InterPro" id="IPR008707">
    <property type="entry name" value="B-propeller_PilY1"/>
</dbReference>
<reference evidence="5 6" key="1">
    <citation type="submission" date="2018-01" db="EMBL/GenBank/DDBJ databases">
        <authorList>
            <person name="Fu G.-Y."/>
        </authorList>
    </citation>
    <scope>NUCLEOTIDE SEQUENCE [LARGE SCALE GENOMIC DNA]</scope>
    <source>
        <strain evidence="5 6">SY39</strain>
    </source>
</reference>
<protein>
    <recommendedName>
        <fullName evidence="4">PilY1 beta-propeller domain-containing protein</fullName>
    </recommendedName>
</protein>
<feature type="chain" id="PRO_5014361965" description="PilY1 beta-propeller domain-containing protein" evidence="3">
    <location>
        <begin position="28"/>
        <end position="1251"/>
    </location>
</feature>
<evidence type="ECO:0000256" key="2">
    <source>
        <dbReference type="ARBA" id="ARBA00022837"/>
    </source>
</evidence>
<organism evidence="5 6">
    <name type="scientific">Pseudazoarcus pumilus</name>
    <dbReference type="NCBI Taxonomy" id="2067960"/>
    <lineage>
        <taxon>Bacteria</taxon>
        <taxon>Pseudomonadati</taxon>
        <taxon>Pseudomonadota</taxon>
        <taxon>Betaproteobacteria</taxon>
        <taxon>Rhodocyclales</taxon>
        <taxon>Zoogloeaceae</taxon>
        <taxon>Pseudazoarcus</taxon>
    </lineage>
</organism>
<name>A0A2I6S897_9RHOO</name>
<dbReference type="Proteomes" id="UP000242205">
    <property type="component" value="Chromosome"/>
</dbReference>
<dbReference type="EMBL" id="CP025682">
    <property type="protein sequence ID" value="AUN95483.1"/>
    <property type="molecule type" value="Genomic_DNA"/>
</dbReference>
<evidence type="ECO:0000256" key="3">
    <source>
        <dbReference type="SAM" id="SignalP"/>
    </source>
</evidence>
<dbReference type="OrthoDB" id="7156875at2"/>
<evidence type="ECO:0000313" key="6">
    <source>
        <dbReference type="Proteomes" id="UP000242205"/>
    </source>
</evidence>
<dbReference type="GO" id="GO:0046872">
    <property type="term" value="F:metal ion binding"/>
    <property type="evidence" value="ECO:0007669"/>
    <property type="project" value="UniProtKB-KW"/>
</dbReference>
<dbReference type="RefSeq" id="WP_102247531.1">
    <property type="nucleotide sequence ID" value="NZ_CP025682.1"/>
</dbReference>
<feature type="signal peptide" evidence="3">
    <location>
        <begin position="1"/>
        <end position="27"/>
    </location>
</feature>
<evidence type="ECO:0000256" key="1">
    <source>
        <dbReference type="ARBA" id="ARBA00022723"/>
    </source>
</evidence>
<feature type="domain" description="PilY1 beta-propeller" evidence="4">
    <location>
        <begin position="767"/>
        <end position="1013"/>
    </location>
</feature>
<evidence type="ECO:0000313" key="5">
    <source>
        <dbReference type="EMBL" id="AUN95483.1"/>
    </source>
</evidence>
<keyword evidence="2" id="KW-0106">Calcium</keyword>
<dbReference type="AlphaFoldDB" id="A0A2I6S897"/>
<keyword evidence="6" id="KW-1185">Reference proteome</keyword>
<dbReference type="Pfam" id="PF05567">
    <property type="entry name" value="T4P_PilY1"/>
    <property type="match status" value="1"/>
</dbReference>
<keyword evidence="3" id="KW-0732">Signal</keyword>
<evidence type="ECO:0000259" key="4">
    <source>
        <dbReference type="Pfam" id="PF05567"/>
    </source>
</evidence>
<accession>A0A2I6S897</accession>
<dbReference type="KEGG" id="atw:C0099_11430"/>
<proteinExistence type="predicted"/>
<sequence length="1251" mass="136188">MKPTLLHPQRILPFVALLASLATPAAAQVPGVAQSPLHVAGALPGNLALVPSVEYPTIISVANLDTVYDENTSYVGYFDSGKCYQYHYSNTESERHFYPVRTTANHRCTASDAPWSGNFLNWAATQTIDPFRKALTGGYRVRDEPSDNAAVRLSGTWLEKARHDRDDYGLYPNRSIQSAGGSDVISGATPFADGQYVWEQDWRGRWRQVWRYNTLHLRIAGLDNRMRFRLNNSDVNHDVGNYDSNDDCDDDACQVVVRVRVCVPGLLESNCKPYGSHWKPEGTLQEYADRMRYAVIGFLNDSDVRRDGGVLRSAMKFIGPTIRGDQGPMSNPDNTAEWDENTGVQIANPHPGEASATGGATITNSGVINYINKFGQMTNEAHKSHDPVGELYYTAIRYFRDQGNVPSYSNELTYNRADGFPVLANWDNLPSPVQHWCQANVILGIGDIYTHRDKNLPGASCSDGNEPTMPTEVSNDDRVDVVAATNQVGQMEGIGNVGNSCDFTGRGNSAFMAGLAWDARTRDNRPDLTGGKTTISTYWVDVLEAQSLEGMGRNQYALAAKYGGARVPIDFDPDDWGTTVLPDYWWHTNGETLTPFGDRGNGQAAFRRPDNFFVAGEAEQMVDSLTQAFSNIAAELTGSGTSLATTSTRLDASTRSFRAEFYSGSWRGELFSNAIDQQTGALIEPPEWIAGNKLPDWDTRNIRFHDPEGNNQGQLHKLFTRGNLNASQRALFGANETEQTRVVNFLRGDRSNEQSEGGTLRTRTGILGDIVHSEPVFVGAPNPRAFVGRSFTGSNTYANFVNTRAGRRPMVYVGANDGMLHGFDANTGVERYAFIPHQVMQNGLANLALPDYEHRFFVDGELTQLEVYFSGNPGSGWKSVLVGSLGRGGPGLFALDVTDPDNIRFLWEKTAASLASAGADVGANIGKPIIAQIADGDWRVLLGNGPNAAGTAELVMIDVEDGSVDVIDSGATGANGLSAVYTWDTTGDGFTDSAYAGDLQGNLWRFNDLAGSPSTTLLFSQAQPIQAAPLVGRNPATGVRWVFFGTGRYLDDPDKADDTVQTWYGLIDSGAVESGPLIASRDDLVEREIVAEGAIGNFTARVIEAGSAADFIDKDGWYIDLESPVNGAEGERMVVPNFFEDQVLIGTTRIPDASDVCRPSGRGFVMAINPFTGARLTRTFFDISLDGNFDAADLLDGAIVSGVGFNSGPNNPTFVGDFMQTVLDDGRVVSMRTNVATADTRRMSWREIIGN</sequence>
<gene>
    <name evidence="5" type="ORF">C0099_11430</name>
</gene>